<name>A0A8J7BWJ4_9CYAN</name>
<evidence type="ECO:0000313" key="2">
    <source>
        <dbReference type="Proteomes" id="UP000629098"/>
    </source>
</evidence>
<reference evidence="1" key="1">
    <citation type="submission" date="2020-09" db="EMBL/GenBank/DDBJ databases">
        <title>Iningainema tapete sp. nov. (Scytonemataceae, Cyanobacteria) from greenhouses in central Florida (USA) produces two types of nodularin with biosynthetic potential for microcystin-LR and anabaenopeptins.</title>
        <authorList>
            <person name="Berthold D.E."/>
            <person name="Lefler F.W."/>
            <person name="Huang I.-S."/>
            <person name="Abdulla H."/>
            <person name="Zimba P.V."/>
            <person name="Laughinghouse H.D. IV."/>
        </authorList>
    </citation>
    <scope>NUCLEOTIDE SEQUENCE</scope>
    <source>
        <strain evidence="1">BLCCT55</strain>
    </source>
</reference>
<dbReference type="Proteomes" id="UP000629098">
    <property type="component" value="Unassembled WGS sequence"/>
</dbReference>
<proteinExistence type="predicted"/>
<protein>
    <submittedName>
        <fullName evidence="1">Uncharacterized protein</fullName>
    </submittedName>
</protein>
<gene>
    <name evidence="1" type="ORF">ICL16_02650</name>
</gene>
<dbReference type="RefSeq" id="WP_190825344.1">
    <property type="nucleotide sequence ID" value="NZ_CAWPPI010000013.1"/>
</dbReference>
<dbReference type="Pfam" id="PF18924">
    <property type="entry name" value="DUF5674"/>
    <property type="match status" value="1"/>
</dbReference>
<dbReference type="InterPro" id="IPR043731">
    <property type="entry name" value="DUF5674"/>
</dbReference>
<accession>A0A8J7BWJ4</accession>
<dbReference type="AlphaFoldDB" id="A0A8J7BWJ4"/>
<evidence type="ECO:0000313" key="1">
    <source>
        <dbReference type="EMBL" id="MBD2771048.1"/>
    </source>
</evidence>
<comment type="caution">
    <text evidence="1">The sequence shown here is derived from an EMBL/GenBank/DDBJ whole genome shotgun (WGS) entry which is preliminary data.</text>
</comment>
<organism evidence="1 2">
    <name type="scientific">Iningainema tapete BLCC-T55</name>
    <dbReference type="NCBI Taxonomy" id="2748662"/>
    <lineage>
        <taxon>Bacteria</taxon>
        <taxon>Bacillati</taxon>
        <taxon>Cyanobacteriota</taxon>
        <taxon>Cyanophyceae</taxon>
        <taxon>Nostocales</taxon>
        <taxon>Scytonemataceae</taxon>
        <taxon>Iningainema tapete</taxon>
    </lineage>
</organism>
<dbReference type="EMBL" id="JACXAE010000013">
    <property type="protein sequence ID" value="MBD2771048.1"/>
    <property type="molecule type" value="Genomic_DNA"/>
</dbReference>
<sequence length="113" mass="13333">MIFIIRERVTKEQLDEMLQMWGVFIKIAVDIEREILAGGAERHYECEQELLKDGSRQKDIWGADWYPYTREISFESIINIRPSQNNRTMIVKSPIITERITAITERLLGEYNA</sequence>
<keyword evidence="2" id="KW-1185">Reference proteome</keyword>